<dbReference type="AlphaFoldDB" id="A0A1H8B5B2"/>
<accession>A0A1H8B5B2</accession>
<evidence type="ECO:0000313" key="6">
    <source>
        <dbReference type="Proteomes" id="UP000199158"/>
    </source>
</evidence>
<proteinExistence type="predicted"/>
<keyword evidence="2 5" id="KW-0238">DNA-binding</keyword>
<dbReference type="InterPro" id="IPR037923">
    <property type="entry name" value="HTH-like"/>
</dbReference>
<keyword evidence="3" id="KW-0804">Transcription</keyword>
<dbReference type="Pfam" id="PF12833">
    <property type="entry name" value="HTH_18"/>
    <property type="match status" value="1"/>
</dbReference>
<sequence>MTSFLKLPFPPAGVARDVVLYLTGMADNHAGDAVYEKQINHVFSDSGWLVLAVSTGKGKVTAGSQIYTVKQGDLLIVPLDKKLGYTSELCFSCALLGGDLTQRYLTAVTERLGVQFHINLHNSVAGMLRRIYNSIELGAAVDGYWGCEKAFALLMEISALADKEESIKIPLLVDQAVELIRTQYAYLSGIEELADRLGVSKHHLIREFSEYIGTPPGRYLSEVRLENAKLLLQTGKYTLETVADMVGFAGANYFCKVFKKAFGMTPTEYAQSTAHRRPNGDVDKLEQMFYL</sequence>
<dbReference type="InterPro" id="IPR018060">
    <property type="entry name" value="HTH_AraC"/>
</dbReference>
<keyword evidence="6" id="KW-1185">Reference proteome</keyword>
<dbReference type="RefSeq" id="WP_162840856.1">
    <property type="nucleotide sequence ID" value="NZ_FOCG01000001.1"/>
</dbReference>
<dbReference type="SUPFAM" id="SSF46689">
    <property type="entry name" value="Homeodomain-like"/>
    <property type="match status" value="2"/>
</dbReference>
<dbReference type="Proteomes" id="UP000199158">
    <property type="component" value="Unassembled WGS sequence"/>
</dbReference>
<protein>
    <submittedName>
        <fullName evidence="5">AraC-type DNA-binding protein</fullName>
    </submittedName>
</protein>
<dbReference type="InterPro" id="IPR020449">
    <property type="entry name" value="Tscrpt_reg_AraC-type_HTH"/>
</dbReference>
<dbReference type="Gene3D" id="1.10.10.60">
    <property type="entry name" value="Homeodomain-like"/>
    <property type="match status" value="2"/>
</dbReference>
<dbReference type="InterPro" id="IPR009057">
    <property type="entry name" value="Homeodomain-like_sf"/>
</dbReference>
<evidence type="ECO:0000256" key="3">
    <source>
        <dbReference type="ARBA" id="ARBA00023163"/>
    </source>
</evidence>
<dbReference type="PANTHER" id="PTHR43280:SF2">
    <property type="entry name" value="HTH-TYPE TRANSCRIPTIONAL REGULATOR EXSA"/>
    <property type="match status" value="1"/>
</dbReference>
<dbReference type="PROSITE" id="PS00041">
    <property type="entry name" value="HTH_ARAC_FAMILY_1"/>
    <property type="match status" value="1"/>
</dbReference>
<feature type="domain" description="HTH araC/xylS-type" evidence="4">
    <location>
        <begin position="174"/>
        <end position="272"/>
    </location>
</feature>
<dbReference type="EMBL" id="FOCG01000001">
    <property type="protein sequence ID" value="SEM77258.1"/>
    <property type="molecule type" value="Genomic_DNA"/>
</dbReference>
<organism evidence="5 6">
    <name type="scientific">Hydrogenoanaerobacterium saccharovorans</name>
    <dbReference type="NCBI Taxonomy" id="474960"/>
    <lineage>
        <taxon>Bacteria</taxon>
        <taxon>Bacillati</taxon>
        <taxon>Bacillota</taxon>
        <taxon>Clostridia</taxon>
        <taxon>Eubacteriales</taxon>
        <taxon>Oscillospiraceae</taxon>
        <taxon>Hydrogenoanaerobacterium</taxon>
    </lineage>
</organism>
<dbReference type="InterPro" id="IPR018062">
    <property type="entry name" value="HTH_AraC-typ_CS"/>
</dbReference>
<evidence type="ECO:0000256" key="2">
    <source>
        <dbReference type="ARBA" id="ARBA00023125"/>
    </source>
</evidence>
<evidence type="ECO:0000313" key="5">
    <source>
        <dbReference type="EMBL" id="SEM77258.1"/>
    </source>
</evidence>
<dbReference type="SMART" id="SM00342">
    <property type="entry name" value="HTH_ARAC"/>
    <property type="match status" value="1"/>
</dbReference>
<evidence type="ECO:0000256" key="1">
    <source>
        <dbReference type="ARBA" id="ARBA00023015"/>
    </source>
</evidence>
<dbReference type="PANTHER" id="PTHR43280">
    <property type="entry name" value="ARAC-FAMILY TRANSCRIPTIONAL REGULATOR"/>
    <property type="match status" value="1"/>
</dbReference>
<gene>
    <name evidence="5" type="ORF">SAMN05216180_1686</name>
</gene>
<dbReference type="SUPFAM" id="SSF51215">
    <property type="entry name" value="Regulatory protein AraC"/>
    <property type="match status" value="1"/>
</dbReference>
<dbReference type="PRINTS" id="PR00032">
    <property type="entry name" value="HTHARAC"/>
</dbReference>
<keyword evidence="1" id="KW-0805">Transcription regulation</keyword>
<dbReference type="GO" id="GO:0003700">
    <property type="term" value="F:DNA-binding transcription factor activity"/>
    <property type="evidence" value="ECO:0007669"/>
    <property type="project" value="InterPro"/>
</dbReference>
<name>A0A1H8B5B2_9FIRM</name>
<dbReference type="STRING" id="474960.SAMN05216180_1686"/>
<dbReference type="PROSITE" id="PS01124">
    <property type="entry name" value="HTH_ARAC_FAMILY_2"/>
    <property type="match status" value="1"/>
</dbReference>
<dbReference type="GO" id="GO:0043565">
    <property type="term" value="F:sequence-specific DNA binding"/>
    <property type="evidence" value="ECO:0007669"/>
    <property type="project" value="InterPro"/>
</dbReference>
<reference evidence="5 6" key="1">
    <citation type="submission" date="2016-10" db="EMBL/GenBank/DDBJ databases">
        <authorList>
            <person name="de Groot N.N."/>
        </authorList>
    </citation>
    <scope>NUCLEOTIDE SEQUENCE [LARGE SCALE GENOMIC DNA]</scope>
    <source>
        <strain evidence="5 6">CGMCC 1.5070</strain>
    </source>
</reference>
<evidence type="ECO:0000259" key="4">
    <source>
        <dbReference type="PROSITE" id="PS01124"/>
    </source>
</evidence>